<reference evidence="2 3" key="1">
    <citation type="submission" date="2018-05" db="EMBL/GenBank/DDBJ databases">
        <authorList>
            <consortium name="IHU Genomes"/>
        </authorList>
    </citation>
    <scope>NUCLEOTIDE SEQUENCE [LARGE SCALE GENOMIC DNA]</scope>
    <source>
        <strain evidence="2 3">P7336</strain>
    </source>
</reference>
<dbReference type="Pfam" id="PF13738">
    <property type="entry name" value="Pyr_redox_3"/>
    <property type="match status" value="1"/>
</dbReference>
<accession>A0A375YVW0</accession>
<protein>
    <submittedName>
        <fullName evidence="2">Putative potassium uptake protein [Amycolicicoccus subflavus DQS3-9A1]</fullName>
    </submittedName>
</protein>
<evidence type="ECO:0000313" key="2">
    <source>
        <dbReference type="EMBL" id="SRX93054.1"/>
    </source>
</evidence>
<dbReference type="RefSeq" id="WP_113963317.1">
    <property type="nucleotide sequence ID" value="NZ_UEGW01000001.1"/>
</dbReference>
<dbReference type="GO" id="GO:0050660">
    <property type="term" value="F:flavin adenine dinucleotide binding"/>
    <property type="evidence" value="ECO:0007669"/>
    <property type="project" value="TreeGrafter"/>
</dbReference>
<keyword evidence="3" id="KW-1185">Reference proteome</keyword>
<gene>
    <name evidence="2" type="ORF">MSP7336_01286</name>
</gene>
<dbReference type="Proteomes" id="UP000252015">
    <property type="component" value="Unassembled WGS sequence"/>
</dbReference>
<organism evidence="2 3">
    <name type="scientific">Mycobacterium shimoidei</name>
    <dbReference type="NCBI Taxonomy" id="29313"/>
    <lineage>
        <taxon>Bacteria</taxon>
        <taxon>Bacillati</taxon>
        <taxon>Actinomycetota</taxon>
        <taxon>Actinomycetes</taxon>
        <taxon>Mycobacteriales</taxon>
        <taxon>Mycobacteriaceae</taxon>
        <taxon>Mycobacterium</taxon>
    </lineage>
</organism>
<keyword evidence="1" id="KW-0560">Oxidoreductase</keyword>
<dbReference type="InterPro" id="IPR050982">
    <property type="entry name" value="Auxin_biosynth/cation_transpt"/>
</dbReference>
<dbReference type="GO" id="GO:0004497">
    <property type="term" value="F:monooxygenase activity"/>
    <property type="evidence" value="ECO:0007669"/>
    <property type="project" value="TreeGrafter"/>
</dbReference>
<evidence type="ECO:0000313" key="3">
    <source>
        <dbReference type="Proteomes" id="UP000252015"/>
    </source>
</evidence>
<dbReference type="PRINTS" id="PR00368">
    <property type="entry name" value="FADPNR"/>
</dbReference>
<proteinExistence type="predicted"/>
<dbReference type="SUPFAM" id="SSF51905">
    <property type="entry name" value="FAD/NAD(P)-binding domain"/>
    <property type="match status" value="2"/>
</dbReference>
<dbReference type="PANTHER" id="PTHR43539:SF78">
    <property type="entry name" value="FLAVIN-CONTAINING MONOOXYGENASE"/>
    <property type="match status" value="1"/>
</dbReference>
<dbReference type="EMBL" id="UEGW01000001">
    <property type="protein sequence ID" value="SRX93054.1"/>
    <property type="molecule type" value="Genomic_DNA"/>
</dbReference>
<dbReference type="InterPro" id="IPR036188">
    <property type="entry name" value="FAD/NAD-bd_sf"/>
</dbReference>
<dbReference type="Gene3D" id="3.50.50.60">
    <property type="entry name" value="FAD/NAD(P)-binding domain"/>
    <property type="match status" value="1"/>
</dbReference>
<sequence>MTTQHIETLIIGAGQAGLSTGYHLQRRNRPFLIVDANERVGNNWRRHYDSLRLFTPAKYSGLPGMAFPSQDRWRCPTRDEVAEFLERYAIESNLPVRMSTRVDRLTKRPQNGYAAFIGDETITCDNVVIATGTFGQTPGLPDFATKLDPTIRQLHSSQYRRPQQLQPGPVLVVGASHSGTDIAYEAALTHPTILCGRDCGQIPVHWDSRSIRIALPVILFTWRHVLTRRTPIGRKAMRHIRFHGGPMLRIQREDLAARRVQRHTARVTGVIDGRPALDDGTVMNVRNVVWCTGFKQVFDWIDIPIFGPDGWPREYRGVCADAPGLFFCGLSFQYAFSSMVFSGVGRDAEYVARKIAMRARPKRDDRGVSPRTGSLFA</sequence>
<dbReference type="PANTHER" id="PTHR43539">
    <property type="entry name" value="FLAVIN-BINDING MONOOXYGENASE-LIKE PROTEIN (AFU_ORTHOLOGUE AFUA_4G09220)"/>
    <property type="match status" value="1"/>
</dbReference>
<dbReference type="STRING" id="29313.BHQ16_17585"/>
<dbReference type="AlphaFoldDB" id="A0A375YVW0"/>
<evidence type="ECO:0000256" key="1">
    <source>
        <dbReference type="ARBA" id="ARBA00023002"/>
    </source>
</evidence>
<name>A0A375YVW0_MYCSH</name>